<dbReference type="Pfam" id="PF00028">
    <property type="entry name" value="Cadherin"/>
    <property type="match status" value="1"/>
</dbReference>
<evidence type="ECO:0000256" key="17">
    <source>
        <dbReference type="ARBA" id="ARBA00035015"/>
    </source>
</evidence>
<feature type="region of interest" description="Disordered" evidence="19">
    <location>
        <begin position="810"/>
        <end position="875"/>
    </location>
</feature>
<sequence>GEICAFKIHGQEMPFEAVVLNKTSGEGRLRAKSPIDCELQKEYTFIIQAYDCGSGPAGTNWKKSHKAVVHIQVKDVNEFSPAFKESVYKASVTEGKIYDSILQVEATDEDCSPQYSQICNYEIVTPDVPFAIDRNGNIRNTEKLSYDKQHQYEIMVTAFDCGQKHATEDVLVRVNVKPVCKPGWQDWNKRIEYRPGSGSIPLFPSIRLETCDGPVSSIHITIELQNNYIGKGCDRETYSEKSLQKLCGASSGAIDLLPSPSTTTNWTAGLLVDSNGIIFKFDGKQGAKIPDGIVPKNLTDQFTITLWMKHGPSPGLRAEKETILCNSDKTEMNRHHYALYVHNCRLVLLLRKDFHQADTFRPAEFHWKLDQICDKEWHYYVVNVEFPVVTLYMDGTTYEPYLVTNDWPIHPSHIAMQLTVGACWQGGEVTKPRFAQYFHGSLASLTIWPGKMESQKVISCLQACKEGLDINSLESLGHGIKYHFNPSQSVLVMEGDDIENTNQALRKVSYINFRQFPTAGVRRLKVSSKVQCFGEDVCISIPDIDAYVVVFQANEPKITITGMDHFARPAAQFESERGVILLPDIRIVSTVTKMERPEDLREHDRANKQVVVEEMLHNLDFCDVLVIGAELDPEQECLELDRGELQGKHLDATNSTAGYSVYGVDSMFSYEQALRQLRYRNWGTSATSGRKFRVKCSELNGRYTSNEFNLEVNILHSSNSNFMDHVNHMIVQPQFLQSVQHPEGSVSAVHSSVIPSVATIVVITCVSSLVAVITLGVFRLRTARQHGSAGHEAAKDTDMDWDDSALTITVNPMEKYEKPHQTEEESEEEDIDDEEEDTTSAESDDSEEEEEEEEEVIVQKGHIQNATRQEQLECD</sequence>
<dbReference type="Gene3D" id="2.60.40.60">
    <property type="entry name" value="Cadherins"/>
    <property type="match status" value="2"/>
</dbReference>
<evidence type="ECO:0000256" key="10">
    <source>
        <dbReference type="ARBA" id="ARBA00022989"/>
    </source>
</evidence>
<feature type="non-terminal residue" evidence="22">
    <location>
        <position position="1"/>
    </location>
</feature>
<protein>
    <submittedName>
        <fullName evidence="22">CSTN2 protein</fullName>
    </submittedName>
</protein>
<dbReference type="SUPFAM" id="SSF49313">
    <property type="entry name" value="Cadherin-like"/>
    <property type="match status" value="2"/>
</dbReference>
<keyword evidence="12 20" id="KW-0472">Membrane</keyword>
<evidence type="ECO:0000256" key="8">
    <source>
        <dbReference type="ARBA" id="ARBA00022837"/>
    </source>
</evidence>
<dbReference type="SMART" id="SM00112">
    <property type="entry name" value="CA"/>
    <property type="match status" value="2"/>
</dbReference>
<dbReference type="InterPro" id="IPR002126">
    <property type="entry name" value="Cadherin-like_dom"/>
</dbReference>
<dbReference type="PROSITE" id="PS50268">
    <property type="entry name" value="CADHERIN_2"/>
    <property type="match status" value="2"/>
</dbReference>
<feature type="compositionally biased region" description="Acidic residues" evidence="19">
    <location>
        <begin position="824"/>
        <end position="856"/>
    </location>
</feature>
<dbReference type="CDD" id="cd11304">
    <property type="entry name" value="Cadherin_repeat"/>
    <property type="match status" value="2"/>
</dbReference>
<evidence type="ECO:0000256" key="2">
    <source>
        <dbReference type="ARBA" id="ARBA00004279"/>
    </source>
</evidence>
<keyword evidence="10 20" id="KW-1133">Transmembrane helix</keyword>
<dbReference type="GO" id="GO:0050806">
    <property type="term" value="P:positive regulation of synaptic transmission"/>
    <property type="evidence" value="ECO:0007669"/>
    <property type="project" value="TreeGrafter"/>
</dbReference>
<feature type="compositionally biased region" description="Basic and acidic residues" evidence="19">
    <location>
        <begin position="814"/>
        <end position="823"/>
    </location>
</feature>
<evidence type="ECO:0000256" key="4">
    <source>
        <dbReference type="ARBA" id="ARBA00022475"/>
    </source>
</evidence>
<dbReference type="GO" id="GO:0051965">
    <property type="term" value="P:positive regulation of synapse assembly"/>
    <property type="evidence" value="ECO:0007669"/>
    <property type="project" value="TreeGrafter"/>
</dbReference>
<feature type="domain" description="Cadherin" evidence="21">
    <location>
        <begin position="6"/>
        <end position="83"/>
    </location>
</feature>
<evidence type="ECO:0000256" key="15">
    <source>
        <dbReference type="ARBA" id="ARBA00023273"/>
    </source>
</evidence>
<feature type="non-terminal residue" evidence="22">
    <location>
        <position position="875"/>
    </location>
</feature>
<evidence type="ECO:0000313" key="23">
    <source>
        <dbReference type="Proteomes" id="UP000631391"/>
    </source>
</evidence>
<keyword evidence="9" id="KW-0130">Cell adhesion</keyword>
<dbReference type="AlphaFoldDB" id="A0A851BF61"/>
<dbReference type="FunFam" id="2.60.40.60:FF:000085">
    <property type="entry name" value="Calsyntenin 1"/>
    <property type="match status" value="1"/>
</dbReference>
<dbReference type="GO" id="GO:0007156">
    <property type="term" value="P:homophilic cell adhesion via plasma membrane adhesion molecules"/>
    <property type="evidence" value="ECO:0007669"/>
    <property type="project" value="InterPro"/>
</dbReference>
<dbReference type="PANTHER" id="PTHR14139">
    <property type="entry name" value="CALSYNTENIN"/>
    <property type="match status" value="1"/>
</dbReference>
<dbReference type="GO" id="GO:0000139">
    <property type="term" value="C:Golgi membrane"/>
    <property type="evidence" value="ECO:0007669"/>
    <property type="project" value="UniProtKB-SubCell"/>
</dbReference>
<evidence type="ECO:0000256" key="1">
    <source>
        <dbReference type="ARBA" id="ARBA00004115"/>
    </source>
</evidence>
<dbReference type="GO" id="GO:0009986">
    <property type="term" value="C:cell surface"/>
    <property type="evidence" value="ECO:0007669"/>
    <property type="project" value="TreeGrafter"/>
</dbReference>
<evidence type="ECO:0000256" key="13">
    <source>
        <dbReference type="ARBA" id="ARBA00023180"/>
    </source>
</evidence>
<dbReference type="InterPro" id="IPR045588">
    <property type="entry name" value="CLSTN_C"/>
</dbReference>
<evidence type="ECO:0000256" key="18">
    <source>
        <dbReference type="PROSITE-ProRule" id="PRU00043"/>
    </source>
</evidence>
<evidence type="ECO:0000256" key="9">
    <source>
        <dbReference type="ARBA" id="ARBA00022889"/>
    </source>
</evidence>
<organism evidence="22 23">
    <name type="scientific">Picathartes gymnocephalus</name>
    <name type="common">White-necked rockfowl</name>
    <dbReference type="NCBI Taxonomy" id="175131"/>
    <lineage>
        <taxon>Eukaryota</taxon>
        <taxon>Metazoa</taxon>
        <taxon>Chordata</taxon>
        <taxon>Craniata</taxon>
        <taxon>Vertebrata</taxon>
        <taxon>Euteleostomi</taxon>
        <taxon>Archelosauria</taxon>
        <taxon>Archosauria</taxon>
        <taxon>Dinosauria</taxon>
        <taxon>Saurischia</taxon>
        <taxon>Theropoda</taxon>
        <taxon>Coelurosauria</taxon>
        <taxon>Aves</taxon>
        <taxon>Neognathae</taxon>
        <taxon>Neoaves</taxon>
        <taxon>Telluraves</taxon>
        <taxon>Australaves</taxon>
        <taxon>Passeriformes</taxon>
        <taxon>Picathartidae</taxon>
        <taxon>Picathartes</taxon>
    </lineage>
</organism>
<keyword evidence="15" id="KW-0966">Cell projection</keyword>
<comment type="subcellular location">
    <subcellularLocation>
        <location evidence="2">Cell projection</location>
        <location evidence="2">Dendrite</location>
    </subcellularLocation>
    <subcellularLocation>
        <location evidence="1">Endoplasmic reticulum membrane</location>
        <topology evidence="1">Single-pass type I membrane protein</topology>
    </subcellularLocation>
    <subcellularLocation>
        <location evidence="3">Golgi apparatus membrane</location>
        <topology evidence="3">Single-pass type I membrane protein</topology>
    </subcellularLocation>
    <subcellularLocation>
        <location evidence="16">Postsynaptic cell membrane</location>
        <topology evidence="16">Single-pass type I membrane protein</topology>
    </subcellularLocation>
</comment>
<comment type="similarity">
    <text evidence="17">Belongs to the calsyntenin family.</text>
</comment>
<evidence type="ECO:0000256" key="19">
    <source>
        <dbReference type="SAM" id="MobiDB-lite"/>
    </source>
</evidence>
<dbReference type="FunFam" id="2.60.120.200:FF:000029">
    <property type="entry name" value="Calsyntenin 2"/>
    <property type="match status" value="1"/>
</dbReference>
<keyword evidence="23" id="KW-1185">Reference proteome</keyword>
<evidence type="ECO:0000256" key="16">
    <source>
        <dbReference type="ARBA" id="ARBA00035006"/>
    </source>
</evidence>
<dbReference type="OrthoDB" id="10012272at2759"/>
<keyword evidence="13" id="KW-0325">Glycoprotein</keyword>
<keyword evidence="4" id="KW-1003">Cell membrane</keyword>
<keyword evidence="11" id="KW-0770">Synapse</keyword>
<dbReference type="PANTHER" id="PTHR14139:SF3">
    <property type="entry name" value="CALSYNTENIN-2"/>
    <property type="match status" value="1"/>
</dbReference>
<keyword evidence="5 20" id="KW-0812">Transmembrane</keyword>
<accession>A0A851BF61</accession>
<evidence type="ECO:0000256" key="6">
    <source>
        <dbReference type="ARBA" id="ARBA00022729"/>
    </source>
</evidence>
<keyword evidence="8 18" id="KW-0106">Calcium</keyword>
<dbReference type="GO" id="GO:0005789">
    <property type="term" value="C:endoplasmic reticulum membrane"/>
    <property type="evidence" value="ECO:0007669"/>
    <property type="project" value="UniProtKB-SubCell"/>
</dbReference>
<dbReference type="PRINTS" id="PR00205">
    <property type="entry name" value="CADHERIN"/>
</dbReference>
<dbReference type="Gene3D" id="2.60.120.200">
    <property type="match status" value="1"/>
</dbReference>
<dbReference type="Proteomes" id="UP000631391">
    <property type="component" value="Unassembled WGS sequence"/>
</dbReference>
<evidence type="ECO:0000256" key="5">
    <source>
        <dbReference type="ARBA" id="ARBA00022692"/>
    </source>
</evidence>
<evidence type="ECO:0000256" key="14">
    <source>
        <dbReference type="ARBA" id="ARBA00023257"/>
    </source>
</evidence>
<dbReference type="GO" id="GO:0005509">
    <property type="term" value="F:calcium ion binding"/>
    <property type="evidence" value="ECO:0007669"/>
    <property type="project" value="UniProtKB-UniRule"/>
</dbReference>
<evidence type="ECO:0000256" key="7">
    <source>
        <dbReference type="ARBA" id="ARBA00022737"/>
    </source>
</evidence>
<evidence type="ECO:0000256" key="3">
    <source>
        <dbReference type="ARBA" id="ARBA00004614"/>
    </source>
</evidence>
<dbReference type="InterPro" id="IPR015919">
    <property type="entry name" value="Cadherin-like_sf"/>
</dbReference>
<dbReference type="SUPFAM" id="SSF49899">
    <property type="entry name" value="Concanavalin A-like lectins/glucanases"/>
    <property type="match status" value="1"/>
</dbReference>
<evidence type="ECO:0000259" key="21">
    <source>
        <dbReference type="PROSITE" id="PS50268"/>
    </source>
</evidence>
<dbReference type="GO" id="GO:0030425">
    <property type="term" value="C:dendrite"/>
    <property type="evidence" value="ECO:0007669"/>
    <property type="project" value="UniProtKB-SubCell"/>
</dbReference>
<keyword evidence="7" id="KW-0677">Repeat</keyword>
<gene>
    <name evidence="22" type="primary">Clstn2</name>
    <name evidence="22" type="ORF">PICGYM_R02466</name>
</gene>
<proteinExistence type="inferred from homology"/>
<feature type="transmembrane region" description="Helical" evidence="20">
    <location>
        <begin position="757"/>
        <end position="778"/>
    </location>
</feature>
<name>A0A851BF61_PICGY</name>
<evidence type="ECO:0000256" key="11">
    <source>
        <dbReference type="ARBA" id="ARBA00023018"/>
    </source>
</evidence>
<keyword evidence="6" id="KW-0732">Signal</keyword>
<keyword evidence="14" id="KW-0628">Postsynaptic cell membrane</keyword>
<dbReference type="InterPro" id="IPR013320">
    <property type="entry name" value="ConA-like_dom_sf"/>
</dbReference>
<dbReference type="FunFam" id="2.60.40.60:FF:000025">
    <property type="entry name" value="Calsyntenin 1"/>
    <property type="match status" value="1"/>
</dbReference>
<comment type="caution">
    <text evidence="22">The sequence shown here is derived from an EMBL/GenBank/DDBJ whole genome shotgun (WGS) entry which is preliminary data.</text>
</comment>
<evidence type="ECO:0000256" key="20">
    <source>
        <dbReference type="SAM" id="Phobius"/>
    </source>
</evidence>
<evidence type="ECO:0000313" key="22">
    <source>
        <dbReference type="EMBL" id="NWI43711.1"/>
    </source>
</evidence>
<feature type="domain" description="Cadherin" evidence="21">
    <location>
        <begin position="84"/>
        <end position="203"/>
    </location>
</feature>
<reference evidence="22" key="1">
    <citation type="submission" date="2019-10" db="EMBL/GenBank/DDBJ databases">
        <title>Bird 10,000 Genomes (B10K) Project - Family phase.</title>
        <authorList>
            <person name="Zhang G."/>
        </authorList>
    </citation>
    <scope>NUCLEOTIDE SEQUENCE</scope>
    <source>
        <strain evidence="22">B10K-DU-012-30</strain>
        <tissue evidence="22">Muscle</tissue>
    </source>
</reference>
<dbReference type="EMBL" id="WEKY01038718">
    <property type="protein sequence ID" value="NWI43711.1"/>
    <property type="molecule type" value="Genomic_DNA"/>
</dbReference>
<dbReference type="GO" id="GO:0045211">
    <property type="term" value="C:postsynaptic membrane"/>
    <property type="evidence" value="ECO:0007669"/>
    <property type="project" value="UniProtKB-SubCell"/>
</dbReference>
<evidence type="ECO:0000256" key="12">
    <source>
        <dbReference type="ARBA" id="ARBA00023136"/>
    </source>
</evidence>
<dbReference type="Pfam" id="PF19699">
    <property type="entry name" value="CLSTN_C"/>
    <property type="match status" value="1"/>
</dbReference>